<dbReference type="SUPFAM" id="SSF56349">
    <property type="entry name" value="DNA breaking-rejoining enzymes"/>
    <property type="match status" value="1"/>
</dbReference>
<dbReference type="InterPro" id="IPR011010">
    <property type="entry name" value="DNA_brk_join_enz"/>
</dbReference>
<dbReference type="EMBL" id="JAOPHQ010005421">
    <property type="protein sequence ID" value="KAK0135508.1"/>
    <property type="molecule type" value="Genomic_DNA"/>
</dbReference>
<proteinExistence type="predicted"/>
<dbReference type="PANTHER" id="PTHR35617:SF3">
    <property type="entry name" value="CORE-BINDING (CB) DOMAIN-CONTAINING PROTEIN"/>
    <property type="match status" value="1"/>
</dbReference>
<dbReference type="GO" id="GO:0003677">
    <property type="term" value="F:DNA binding"/>
    <property type="evidence" value="ECO:0007669"/>
    <property type="project" value="UniProtKB-KW"/>
</dbReference>
<accession>A0AA47M897</accession>
<dbReference type="GO" id="GO:0015074">
    <property type="term" value="P:DNA integration"/>
    <property type="evidence" value="ECO:0007669"/>
    <property type="project" value="InterPro"/>
</dbReference>
<keyword evidence="2" id="KW-0233">DNA recombination</keyword>
<reference evidence="3" key="1">
    <citation type="journal article" date="2023" name="Front. Mar. Sci.">
        <title>A new Merluccius polli reference genome to investigate the effects of global change in West African waters.</title>
        <authorList>
            <person name="Mateo J.L."/>
            <person name="Blanco-Fernandez C."/>
            <person name="Garcia-Vazquez E."/>
            <person name="Machado-Schiaffino G."/>
        </authorList>
    </citation>
    <scope>NUCLEOTIDE SEQUENCE</scope>
    <source>
        <strain evidence="3">C29</strain>
        <tissue evidence="3">Fin</tissue>
    </source>
</reference>
<evidence type="ECO:0000313" key="4">
    <source>
        <dbReference type="Proteomes" id="UP001174136"/>
    </source>
</evidence>
<evidence type="ECO:0000313" key="3">
    <source>
        <dbReference type="EMBL" id="KAK0135508.1"/>
    </source>
</evidence>
<name>A0AA47M897_MERPO</name>
<dbReference type="Gene3D" id="1.10.443.10">
    <property type="entry name" value="Intergrase catalytic core"/>
    <property type="match status" value="1"/>
</dbReference>
<dbReference type="PANTHER" id="PTHR35617">
    <property type="entry name" value="PHAGE_INTEGRASE DOMAIN-CONTAINING PROTEIN"/>
    <property type="match status" value="1"/>
</dbReference>
<organism evidence="3 4">
    <name type="scientific">Merluccius polli</name>
    <name type="common">Benguela hake</name>
    <name type="synonym">Merluccius cadenati</name>
    <dbReference type="NCBI Taxonomy" id="89951"/>
    <lineage>
        <taxon>Eukaryota</taxon>
        <taxon>Metazoa</taxon>
        <taxon>Chordata</taxon>
        <taxon>Craniata</taxon>
        <taxon>Vertebrata</taxon>
        <taxon>Euteleostomi</taxon>
        <taxon>Actinopterygii</taxon>
        <taxon>Neopterygii</taxon>
        <taxon>Teleostei</taxon>
        <taxon>Neoteleostei</taxon>
        <taxon>Acanthomorphata</taxon>
        <taxon>Zeiogadaria</taxon>
        <taxon>Gadariae</taxon>
        <taxon>Gadiformes</taxon>
        <taxon>Gadoidei</taxon>
        <taxon>Merlucciidae</taxon>
        <taxon>Merluccius</taxon>
    </lineage>
</organism>
<sequence>MAIEPAAACPVPHVLRFLQSQLDQGKAVSTVKVYASAISAFHQGTNNGPLGRHPLVGQLLKGARRLRPARTLQMVLASLTEAPYEPIADADLRSLSLKTALLLALCSAGRVGELCALSVSDDCLRWREGGTSVSLWPNPAFLPKVVNRQSINQVLEVDAFQPASASQAEQERLLTLCPVRALRAYLTHTQPLRGAHSQLFVCYGAAKRGLPLSKQRLSHWLVEVISHAHRASGMQVTPAIRAHSTRSMAKPWAALRGVPAEDICAAASWSTPGTFTRRRFRSLQTKTSRFRNSFFPTAVSLLNSVPR</sequence>
<gene>
    <name evidence="3" type="ORF">N1851_028633</name>
</gene>
<dbReference type="InterPro" id="IPR013762">
    <property type="entry name" value="Integrase-like_cat_sf"/>
</dbReference>
<evidence type="ECO:0000256" key="1">
    <source>
        <dbReference type="ARBA" id="ARBA00023125"/>
    </source>
</evidence>
<comment type="caution">
    <text evidence="3">The sequence shown here is derived from an EMBL/GenBank/DDBJ whole genome shotgun (WGS) entry which is preliminary data.</text>
</comment>
<dbReference type="AlphaFoldDB" id="A0AA47M897"/>
<dbReference type="SUPFAM" id="SSF47823">
    <property type="entry name" value="lambda integrase-like, N-terminal domain"/>
    <property type="match status" value="1"/>
</dbReference>
<evidence type="ECO:0000256" key="2">
    <source>
        <dbReference type="ARBA" id="ARBA00023172"/>
    </source>
</evidence>
<dbReference type="Gene3D" id="1.10.150.130">
    <property type="match status" value="1"/>
</dbReference>
<dbReference type="InterPro" id="IPR010998">
    <property type="entry name" value="Integrase_recombinase_N"/>
</dbReference>
<dbReference type="Proteomes" id="UP001174136">
    <property type="component" value="Unassembled WGS sequence"/>
</dbReference>
<keyword evidence="1" id="KW-0238">DNA-binding</keyword>
<evidence type="ECO:0008006" key="5">
    <source>
        <dbReference type="Google" id="ProtNLM"/>
    </source>
</evidence>
<protein>
    <recommendedName>
        <fullName evidence="5">Tyr recombinase domain-containing protein</fullName>
    </recommendedName>
</protein>
<keyword evidence="4" id="KW-1185">Reference proteome</keyword>
<dbReference type="GO" id="GO:0006310">
    <property type="term" value="P:DNA recombination"/>
    <property type="evidence" value="ECO:0007669"/>
    <property type="project" value="UniProtKB-KW"/>
</dbReference>